<gene>
    <name evidence="1" type="ORF">TM448A00172_0023</name>
    <name evidence="2" type="ORF">TM448B00344_0009</name>
</gene>
<organism evidence="1">
    <name type="scientific">viral metagenome</name>
    <dbReference type="NCBI Taxonomy" id="1070528"/>
    <lineage>
        <taxon>unclassified sequences</taxon>
        <taxon>metagenomes</taxon>
        <taxon>organismal metagenomes</taxon>
    </lineage>
</organism>
<sequence length="111" mass="12773">MKPQDVLKKLQNLNRGEYDEASLMMIDAWAKSIEELEAKSAIAKLDVIQNMISGYAGSITGIDEILLFKRDLEPLERLNLLDRRELFQNFINSFDVDKQLNDLTTEINNNL</sequence>
<protein>
    <submittedName>
        <fullName evidence="1">Uncharacterized protein</fullName>
    </submittedName>
</protein>
<dbReference type="EMBL" id="MT143985">
    <property type="protein sequence ID" value="QJA45064.1"/>
    <property type="molecule type" value="Genomic_DNA"/>
</dbReference>
<dbReference type="AlphaFoldDB" id="A0A6H1ZBY5"/>
<reference evidence="1" key="1">
    <citation type="submission" date="2020-03" db="EMBL/GenBank/DDBJ databases">
        <title>The deep terrestrial virosphere.</title>
        <authorList>
            <person name="Holmfeldt K."/>
            <person name="Nilsson E."/>
            <person name="Simone D."/>
            <person name="Lopez-Fernandez M."/>
            <person name="Wu X."/>
            <person name="de Brujin I."/>
            <person name="Lundin D."/>
            <person name="Andersson A."/>
            <person name="Bertilsson S."/>
            <person name="Dopson M."/>
        </authorList>
    </citation>
    <scope>NUCLEOTIDE SEQUENCE</scope>
    <source>
        <strain evidence="1">TM448A00172</strain>
        <strain evidence="2">TM448B00344</strain>
    </source>
</reference>
<proteinExistence type="predicted"/>
<name>A0A6H1ZBY5_9ZZZZ</name>
<evidence type="ECO:0000313" key="2">
    <source>
        <dbReference type="EMBL" id="QJH95063.1"/>
    </source>
</evidence>
<evidence type="ECO:0000313" key="1">
    <source>
        <dbReference type="EMBL" id="QJA45064.1"/>
    </source>
</evidence>
<dbReference type="EMBL" id="MT144612">
    <property type="protein sequence ID" value="QJH95063.1"/>
    <property type="molecule type" value="Genomic_DNA"/>
</dbReference>
<accession>A0A6H1ZBY5</accession>